<evidence type="ECO:0000256" key="4">
    <source>
        <dbReference type="ARBA" id="ARBA00022737"/>
    </source>
</evidence>
<keyword evidence="4" id="KW-0677">Repeat</keyword>
<dbReference type="InterPro" id="IPR015915">
    <property type="entry name" value="Kelch-typ_b-propeller"/>
</dbReference>
<dbReference type="InterPro" id="IPR011705">
    <property type="entry name" value="BACK"/>
</dbReference>
<dbReference type="OrthoDB" id="6604492at2759"/>
<sequence length="596" mass="67019">MLVKEMDALQTSSCENYIKPVLKSNESAPTHFRNNFHSVRILEDLQSLRKNEVFCDIRFETDDGTLVFGHKNVLIAASPYFRAMFDHFDESNKDLVNIRELDSLVLQILVDYIYTGEFIATKENVQILLPAANILQLDFVSAACAEFLEKQLDASNCLGIKAFADLHNCTDLLSSCEAFIKKQFLEVVKTDEFLSLSSEDMVKIISCNDLAIPYEEKVFESVMKWVRHDLNLRKDVLPELMEHVRLPTLASKPDILFNIVNEPLLKNNPKCNEYIIEAYNFNLQKSFQLFTIPQTIRCKPRQFGGSQKVILMFNESDTSPKCYTEWYDPATKLRENAPGINECRDTAGFGVISDQFVFAVGGVNEKSSKSVSMLDVSSQSPSWVPMADMLVSRNRLGVGILGDSIYAVAGSDGNSALNSVEVFDVSYQKWRMVASMSTNRRDLGVGVLNNRLYAVGGSNGKICLKSVEYYDPTLDTWNPVAEMSEYRQGVGVGVLDGIIYAIGGYNRVYHKSVEVYKPSDGVWSSVADMEICRFHPGVAVLDGLLYVFGGEKESSIVDTVEIYNPNTNTWTLERLSRNKVQIYGGVVIDRPLHFMN</sequence>
<evidence type="ECO:0000256" key="6">
    <source>
        <dbReference type="ARBA" id="ARBA00023203"/>
    </source>
</evidence>
<dbReference type="RefSeq" id="XP_029344681.1">
    <property type="nucleotide sequence ID" value="XM_029488821.1"/>
</dbReference>
<dbReference type="Pfam" id="PF01344">
    <property type="entry name" value="Kelch_1"/>
    <property type="match status" value="4"/>
</dbReference>
<dbReference type="InterPro" id="IPR006652">
    <property type="entry name" value="Kelch_1"/>
</dbReference>
<evidence type="ECO:0000256" key="2">
    <source>
        <dbReference type="ARBA" id="ARBA00013699"/>
    </source>
</evidence>
<dbReference type="PANTHER" id="PTHR24412">
    <property type="entry name" value="KELCH PROTEIN"/>
    <property type="match status" value="1"/>
</dbReference>
<organism evidence="9 10">
    <name type="scientific">Acyrthosiphon pisum</name>
    <name type="common">Pea aphid</name>
    <dbReference type="NCBI Taxonomy" id="7029"/>
    <lineage>
        <taxon>Eukaryota</taxon>
        <taxon>Metazoa</taxon>
        <taxon>Ecdysozoa</taxon>
        <taxon>Arthropoda</taxon>
        <taxon>Hexapoda</taxon>
        <taxon>Insecta</taxon>
        <taxon>Pterygota</taxon>
        <taxon>Neoptera</taxon>
        <taxon>Paraneoptera</taxon>
        <taxon>Hemiptera</taxon>
        <taxon>Sternorrhyncha</taxon>
        <taxon>Aphidomorpha</taxon>
        <taxon>Aphidoidea</taxon>
        <taxon>Aphididae</taxon>
        <taxon>Macrosiphini</taxon>
        <taxon>Acyrthosiphon</taxon>
    </lineage>
</organism>
<dbReference type="KEGG" id="api:100159710"/>
<keyword evidence="3" id="KW-0880">Kelch repeat</keyword>
<dbReference type="EnsemblMetazoa" id="XM_029488821.1">
    <property type="protein sequence ID" value="XP_029344681.1"/>
    <property type="gene ID" value="LOC100159710"/>
</dbReference>
<keyword evidence="10" id="KW-1185">Reference proteome</keyword>
<dbReference type="AlphaFoldDB" id="A0A8R2NRD0"/>
<dbReference type="InterPro" id="IPR017096">
    <property type="entry name" value="BTB-kelch_protein"/>
</dbReference>
<dbReference type="SUPFAM" id="SSF54695">
    <property type="entry name" value="POZ domain"/>
    <property type="match status" value="1"/>
</dbReference>
<evidence type="ECO:0000259" key="8">
    <source>
        <dbReference type="PROSITE" id="PS50097"/>
    </source>
</evidence>
<evidence type="ECO:0000256" key="1">
    <source>
        <dbReference type="ARBA" id="ARBA00004906"/>
    </source>
</evidence>
<dbReference type="InterPro" id="IPR011333">
    <property type="entry name" value="SKP1/BTB/POZ_sf"/>
</dbReference>
<keyword evidence="5" id="KW-0833">Ubl conjugation pathway</keyword>
<feature type="domain" description="BTB" evidence="8">
    <location>
        <begin position="55"/>
        <end position="122"/>
    </location>
</feature>
<evidence type="ECO:0000256" key="5">
    <source>
        <dbReference type="ARBA" id="ARBA00022786"/>
    </source>
</evidence>
<comment type="pathway">
    <text evidence="1">Protein modification; protein ubiquitination.</text>
</comment>
<dbReference type="Gene3D" id="1.25.40.420">
    <property type="match status" value="1"/>
</dbReference>
<protein>
    <recommendedName>
        <fullName evidence="2">Kelch-like protein diablo</fullName>
    </recommendedName>
</protein>
<evidence type="ECO:0000256" key="3">
    <source>
        <dbReference type="ARBA" id="ARBA00022441"/>
    </source>
</evidence>
<evidence type="ECO:0000313" key="10">
    <source>
        <dbReference type="Proteomes" id="UP000007819"/>
    </source>
</evidence>
<dbReference type="SUPFAM" id="SSF117281">
    <property type="entry name" value="Kelch motif"/>
    <property type="match status" value="1"/>
</dbReference>
<dbReference type="PIRSF" id="PIRSF037037">
    <property type="entry name" value="Kelch-like_protein_gigaxonin"/>
    <property type="match status" value="1"/>
</dbReference>
<dbReference type="PANTHER" id="PTHR24412:SF466">
    <property type="entry name" value="RING CANAL KELCH PROTEIN"/>
    <property type="match status" value="1"/>
</dbReference>
<dbReference type="SMART" id="SM00875">
    <property type="entry name" value="BACK"/>
    <property type="match status" value="1"/>
</dbReference>
<accession>A0A8R2NRD0</accession>
<dbReference type="Pfam" id="PF07707">
    <property type="entry name" value="BACK"/>
    <property type="match status" value="1"/>
</dbReference>
<dbReference type="SMART" id="SM00612">
    <property type="entry name" value="Kelch"/>
    <property type="match status" value="5"/>
</dbReference>
<dbReference type="Proteomes" id="UP000007819">
    <property type="component" value="Chromosome A1"/>
</dbReference>
<keyword evidence="6" id="KW-0009">Actin-binding</keyword>
<dbReference type="Gene3D" id="3.30.710.10">
    <property type="entry name" value="Potassium Channel Kv1.1, Chain A"/>
    <property type="match status" value="1"/>
</dbReference>
<reference evidence="10" key="1">
    <citation type="submission" date="2010-06" db="EMBL/GenBank/DDBJ databases">
        <authorList>
            <person name="Jiang H."/>
            <person name="Abraham K."/>
            <person name="Ali S."/>
            <person name="Alsbrooks S.L."/>
            <person name="Anim B.N."/>
            <person name="Anosike U.S."/>
            <person name="Attaway T."/>
            <person name="Bandaranaike D.P."/>
            <person name="Battles P.K."/>
            <person name="Bell S.N."/>
            <person name="Bell A.V."/>
            <person name="Beltran B."/>
            <person name="Bickham C."/>
            <person name="Bustamante Y."/>
            <person name="Caleb T."/>
            <person name="Canada A."/>
            <person name="Cardenas V."/>
            <person name="Carter K."/>
            <person name="Chacko J."/>
            <person name="Chandrabose M.N."/>
            <person name="Chavez D."/>
            <person name="Chavez A."/>
            <person name="Chen L."/>
            <person name="Chu H.-S."/>
            <person name="Claassen K.J."/>
            <person name="Cockrell R."/>
            <person name="Collins M."/>
            <person name="Cooper J.A."/>
            <person name="Cree A."/>
            <person name="Curry S.M."/>
            <person name="Da Y."/>
            <person name="Dao M.D."/>
            <person name="Das B."/>
            <person name="Davila M.-L."/>
            <person name="Davy-Carroll L."/>
            <person name="Denson S."/>
            <person name="Dinh H."/>
            <person name="Ebong V.E."/>
            <person name="Edwards J.R."/>
            <person name="Egan A."/>
            <person name="El-Daye J."/>
            <person name="Escobedo L."/>
            <person name="Fernandez S."/>
            <person name="Fernando P.R."/>
            <person name="Flagg N."/>
            <person name="Forbes L.D."/>
            <person name="Fowler R.G."/>
            <person name="Fu Q."/>
            <person name="Gabisi R.A."/>
            <person name="Ganer J."/>
            <person name="Garbino Pronczuk A."/>
            <person name="Garcia R.M."/>
            <person name="Garner T."/>
            <person name="Garrett T.E."/>
            <person name="Gonzalez D.A."/>
            <person name="Hamid H."/>
            <person name="Hawkins E.S."/>
            <person name="Hirani K."/>
            <person name="Hogues M.E."/>
            <person name="Hollins B."/>
            <person name="Hsiao C.-H."/>
            <person name="Jabil R."/>
            <person name="James M.L."/>
            <person name="Jhangiani S.N."/>
            <person name="Johnson B."/>
            <person name="Johnson Q."/>
            <person name="Joshi V."/>
            <person name="Kalu J.B."/>
            <person name="Kam C."/>
            <person name="Kashfia A."/>
            <person name="Keebler J."/>
            <person name="Kisamo H."/>
            <person name="Kovar C.L."/>
            <person name="Lago L.A."/>
            <person name="Lai C.-Y."/>
            <person name="Laidlaw J."/>
            <person name="Lara F."/>
            <person name="Le T.-K."/>
            <person name="Lee S.L."/>
            <person name="Legall F.H."/>
            <person name="Lemon S.J."/>
            <person name="Lewis L.R."/>
            <person name="Li B."/>
            <person name="Liu Y."/>
            <person name="Liu Y.-S."/>
            <person name="Lopez J."/>
            <person name="Lozado R.J."/>
            <person name="Lu J."/>
            <person name="Madu R.C."/>
            <person name="Maheshwari M."/>
            <person name="Maheshwari R."/>
            <person name="Malloy K."/>
            <person name="Martinez E."/>
            <person name="Mathew T."/>
            <person name="Mercado I.C."/>
            <person name="Mercado C."/>
            <person name="Meyer B."/>
            <person name="Montgomery K."/>
            <person name="Morgan M.B."/>
            <person name="Munidasa M."/>
            <person name="Nazareth L.V."/>
            <person name="Nelson J."/>
            <person name="Ng B.M."/>
            <person name="Nguyen N.B."/>
            <person name="Nguyen P.Q."/>
            <person name="Nguyen T."/>
            <person name="Obregon M."/>
            <person name="Okwuonu G.O."/>
            <person name="Onwere C.G."/>
            <person name="Orozco G."/>
            <person name="Parra A."/>
            <person name="Patel S."/>
            <person name="Patil S."/>
            <person name="Perez A."/>
            <person name="Perez Y."/>
            <person name="Pham C."/>
            <person name="Primus E.L."/>
            <person name="Pu L.-L."/>
            <person name="Puazo M."/>
            <person name="Qin X."/>
            <person name="Quiroz J.B."/>
            <person name="Reese J."/>
            <person name="Richards S."/>
            <person name="Rives C.M."/>
            <person name="Robberts R."/>
            <person name="Ruiz S.J."/>
            <person name="Ruiz M.J."/>
            <person name="Santibanez J."/>
            <person name="Schneider B.W."/>
            <person name="Sisson I."/>
            <person name="Smith M."/>
            <person name="Sodergren E."/>
            <person name="Song X.-Z."/>
            <person name="Song B.B."/>
            <person name="Summersgill H."/>
            <person name="Thelus R."/>
            <person name="Thornton R.D."/>
            <person name="Trejos Z.Y."/>
            <person name="Usmani K."/>
            <person name="Vattathil S."/>
            <person name="Villasana D."/>
            <person name="Walker D.L."/>
            <person name="Wang S."/>
            <person name="Wang K."/>
            <person name="White C.S."/>
            <person name="Williams A.C."/>
            <person name="Williamson J."/>
            <person name="Wilson K."/>
            <person name="Woghiren I.O."/>
            <person name="Woodworth J.R."/>
            <person name="Worley K.C."/>
            <person name="Wright R.A."/>
            <person name="Wu W."/>
            <person name="Young L."/>
            <person name="Zhang L."/>
            <person name="Zhang J."/>
            <person name="Zhu Y."/>
            <person name="Muzny D.M."/>
            <person name="Weinstock G."/>
            <person name="Gibbs R.A."/>
        </authorList>
    </citation>
    <scope>NUCLEOTIDE SEQUENCE [LARGE SCALE GENOMIC DNA]</scope>
    <source>
        <strain evidence="10">LSR1</strain>
    </source>
</reference>
<evidence type="ECO:0000313" key="9">
    <source>
        <dbReference type="EnsemblMetazoa" id="XP_029344681.1"/>
    </source>
</evidence>
<name>A0A8R2NRD0_ACYPI</name>
<reference evidence="9" key="2">
    <citation type="submission" date="2022-06" db="UniProtKB">
        <authorList>
            <consortium name="EnsemblMetazoa"/>
        </authorList>
    </citation>
    <scope>IDENTIFICATION</scope>
</reference>
<dbReference type="Gene3D" id="2.120.10.80">
    <property type="entry name" value="Kelch-type beta propeller"/>
    <property type="match status" value="1"/>
</dbReference>
<dbReference type="Pfam" id="PF00651">
    <property type="entry name" value="BTB"/>
    <property type="match status" value="1"/>
</dbReference>
<comment type="function">
    <text evidence="7">Probable substrate-specific adapter of an E3 ubiquitin-protein ligase complex which mediates the ubiquitination and subsequent proteasomal degradation of target proteins. May have a role in synapse differentiation and growth.</text>
</comment>
<dbReference type="SMART" id="SM00225">
    <property type="entry name" value="BTB"/>
    <property type="match status" value="1"/>
</dbReference>
<evidence type="ECO:0000256" key="7">
    <source>
        <dbReference type="ARBA" id="ARBA00043912"/>
    </source>
</evidence>
<dbReference type="InterPro" id="IPR000210">
    <property type="entry name" value="BTB/POZ_dom"/>
</dbReference>
<dbReference type="GeneID" id="100159710"/>
<dbReference type="PROSITE" id="PS50097">
    <property type="entry name" value="BTB"/>
    <property type="match status" value="1"/>
</dbReference>
<proteinExistence type="predicted"/>
<dbReference type="FunFam" id="1.25.40.420:FF:000001">
    <property type="entry name" value="Kelch-like family member 12"/>
    <property type="match status" value="1"/>
</dbReference>
<dbReference type="GO" id="GO:0003779">
    <property type="term" value="F:actin binding"/>
    <property type="evidence" value="ECO:0007669"/>
    <property type="project" value="UniProtKB-KW"/>
</dbReference>